<dbReference type="InterPro" id="IPR041657">
    <property type="entry name" value="HTH_17"/>
</dbReference>
<protein>
    <recommendedName>
        <fullName evidence="1">Helix-turn-helix domain-containing protein</fullName>
    </recommendedName>
</protein>
<evidence type="ECO:0000259" key="1">
    <source>
        <dbReference type="Pfam" id="PF12728"/>
    </source>
</evidence>
<sequence length="90" mass="10064">MSKIVIAGLENMAQEMGCSKKTVYKWIRERDFPAFKLDGVWRVMPRDIEAWLAAQRAEAERCDAACATRGVRKAYALRGAPDGNSSSELL</sequence>
<dbReference type="Proteomes" id="UP000434052">
    <property type="component" value="Unassembled WGS sequence"/>
</dbReference>
<reference evidence="2 3" key="1">
    <citation type="submission" date="2018-06" db="EMBL/GenBank/DDBJ databases">
        <title>Complete genome of Desulfovibrio marinus P48SEP.</title>
        <authorList>
            <person name="Crispim J.S."/>
            <person name="Vidigal P.M.P."/>
            <person name="Silva L.C.F."/>
            <person name="Araujo L.C."/>
            <person name="Laguardia C.N."/>
            <person name="Dias R.S."/>
            <person name="Sousa M.P."/>
            <person name="Paula S.O."/>
            <person name="Silva C."/>
        </authorList>
    </citation>
    <scope>NUCLEOTIDE SEQUENCE [LARGE SCALE GENOMIC DNA]</scope>
    <source>
        <strain evidence="2 3">P48SEP</strain>
    </source>
</reference>
<accession>A0A6P1ZD56</accession>
<feature type="domain" description="Helix-turn-helix" evidence="1">
    <location>
        <begin position="12"/>
        <end position="56"/>
    </location>
</feature>
<dbReference type="Pfam" id="PF12728">
    <property type="entry name" value="HTH_17"/>
    <property type="match status" value="1"/>
</dbReference>
<dbReference type="InterPro" id="IPR036388">
    <property type="entry name" value="WH-like_DNA-bd_sf"/>
</dbReference>
<dbReference type="EMBL" id="QMIF01000154">
    <property type="protein sequence ID" value="TVM27767.1"/>
    <property type="molecule type" value="Genomic_DNA"/>
</dbReference>
<name>A0A6P1ZD56_9BACT</name>
<dbReference type="OrthoDB" id="5461026at2"/>
<gene>
    <name evidence="2" type="ORF">DQK91_22515</name>
</gene>
<dbReference type="AlphaFoldDB" id="A0A6P1ZD56"/>
<comment type="caution">
    <text evidence="2">The sequence shown here is derived from an EMBL/GenBank/DDBJ whole genome shotgun (WGS) entry which is preliminary data.</text>
</comment>
<dbReference type="InterPro" id="IPR009061">
    <property type="entry name" value="DNA-bd_dom_put_sf"/>
</dbReference>
<evidence type="ECO:0000313" key="2">
    <source>
        <dbReference type="EMBL" id="TVM27767.1"/>
    </source>
</evidence>
<dbReference type="SUPFAM" id="SSF46955">
    <property type="entry name" value="Putative DNA-binding domain"/>
    <property type="match status" value="1"/>
</dbReference>
<dbReference type="Gene3D" id="1.10.10.10">
    <property type="entry name" value="Winged helix-like DNA-binding domain superfamily/Winged helix DNA-binding domain"/>
    <property type="match status" value="1"/>
</dbReference>
<organism evidence="2 3">
    <name type="scientific">Oceanidesulfovibrio marinus</name>
    <dbReference type="NCBI Taxonomy" id="370038"/>
    <lineage>
        <taxon>Bacteria</taxon>
        <taxon>Pseudomonadati</taxon>
        <taxon>Thermodesulfobacteriota</taxon>
        <taxon>Desulfovibrionia</taxon>
        <taxon>Desulfovibrionales</taxon>
        <taxon>Desulfovibrionaceae</taxon>
        <taxon>Oceanidesulfovibrio</taxon>
    </lineage>
</organism>
<proteinExistence type="predicted"/>
<evidence type="ECO:0000313" key="3">
    <source>
        <dbReference type="Proteomes" id="UP000434052"/>
    </source>
</evidence>